<feature type="domain" description="Zinc finger CHCC-type" evidence="2">
    <location>
        <begin position="100"/>
        <end position="125"/>
    </location>
</feature>
<feature type="compositionally biased region" description="Polar residues" evidence="1">
    <location>
        <begin position="42"/>
        <end position="63"/>
    </location>
</feature>
<dbReference type="PANTHER" id="PTHR13156:SF0">
    <property type="entry name" value="NADH DEHYDROGENASE [UBIQUINONE] IRON-SULFUR PROTEIN 6, MITOCHONDRIAL"/>
    <property type="match status" value="1"/>
</dbReference>
<comment type="caution">
    <text evidence="3">The sequence shown here is derived from an EMBL/GenBank/DDBJ whole genome shotgun (WGS) entry which is preliminary data.</text>
</comment>
<dbReference type="AlphaFoldDB" id="A0A4S4LGQ3"/>
<feature type="region of interest" description="Disordered" evidence="1">
    <location>
        <begin position="19"/>
        <end position="69"/>
    </location>
</feature>
<keyword evidence="4" id="KW-1185">Reference proteome</keyword>
<dbReference type="Gene3D" id="2.60.260.40">
    <property type="entry name" value="q5lls5 like domains"/>
    <property type="match status" value="1"/>
</dbReference>
<proteinExistence type="predicted"/>
<dbReference type="GO" id="GO:0006120">
    <property type="term" value="P:mitochondrial electron transport, NADH to ubiquinone"/>
    <property type="evidence" value="ECO:0007669"/>
    <property type="project" value="TreeGrafter"/>
</dbReference>
<dbReference type="PANTHER" id="PTHR13156">
    <property type="entry name" value="NADH-UBIQUINONE OXIDOREDUCTASE 13 KD-A SUBUNIT"/>
    <property type="match status" value="1"/>
</dbReference>
<dbReference type="EMBL" id="SGPK01000020">
    <property type="protein sequence ID" value="THH11112.1"/>
    <property type="molecule type" value="Genomic_DNA"/>
</dbReference>
<sequence>MYKLSRTVARAGRSFKFATRAVSTQPSSSPSSVPAAKPTTEPTPSASQSPNYPKPWSTNQQARSDAYKDARFEQTVLELQPQPLSAMEMIAQEPVRMIHGRKAECDGGHPKVFINLDKPGPRACGQSGPIGLVSI</sequence>
<protein>
    <recommendedName>
        <fullName evidence="2">Zinc finger CHCC-type domain-containing protein</fullName>
    </recommendedName>
</protein>
<dbReference type="Pfam" id="PF10276">
    <property type="entry name" value="zf-CHCC"/>
    <property type="match status" value="1"/>
</dbReference>
<feature type="compositionally biased region" description="Low complexity" evidence="1">
    <location>
        <begin position="21"/>
        <end position="40"/>
    </location>
</feature>
<accession>A0A4S4LGQ3</accession>
<evidence type="ECO:0000313" key="3">
    <source>
        <dbReference type="EMBL" id="THH11112.1"/>
    </source>
</evidence>
<organism evidence="3 4">
    <name type="scientific">Phellinidium pouzarii</name>
    <dbReference type="NCBI Taxonomy" id="167371"/>
    <lineage>
        <taxon>Eukaryota</taxon>
        <taxon>Fungi</taxon>
        <taxon>Dikarya</taxon>
        <taxon>Basidiomycota</taxon>
        <taxon>Agaricomycotina</taxon>
        <taxon>Agaricomycetes</taxon>
        <taxon>Hymenochaetales</taxon>
        <taxon>Hymenochaetaceae</taxon>
        <taxon>Phellinidium</taxon>
    </lineage>
</organism>
<dbReference type="Proteomes" id="UP000308199">
    <property type="component" value="Unassembled WGS sequence"/>
</dbReference>
<dbReference type="InterPro" id="IPR019401">
    <property type="entry name" value="Znf_CHCC"/>
</dbReference>
<dbReference type="GO" id="GO:0005739">
    <property type="term" value="C:mitochondrion"/>
    <property type="evidence" value="ECO:0007669"/>
    <property type="project" value="GOC"/>
</dbReference>
<name>A0A4S4LGQ3_9AGAM</name>
<gene>
    <name evidence="3" type="ORF">EW145_g867</name>
</gene>
<evidence type="ECO:0000256" key="1">
    <source>
        <dbReference type="SAM" id="MobiDB-lite"/>
    </source>
</evidence>
<evidence type="ECO:0000259" key="2">
    <source>
        <dbReference type="Pfam" id="PF10276"/>
    </source>
</evidence>
<evidence type="ECO:0000313" key="4">
    <source>
        <dbReference type="Proteomes" id="UP000308199"/>
    </source>
</evidence>
<reference evidence="3 4" key="1">
    <citation type="submission" date="2019-02" db="EMBL/GenBank/DDBJ databases">
        <title>Genome sequencing of the rare red list fungi Phellinidium pouzarii.</title>
        <authorList>
            <person name="Buettner E."/>
            <person name="Kellner H."/>
        </authorList>
    </citation>
    <scope>NUCLEOTIDE SEQUENCE [LARGE SCALE GENOMIC DNA]</scope>
    <source>
        <strain evidence="3 4">DSM 108285</strain>
    </source>
</reference>
<dbReference type="OrthoDB" id="307899at2759"/>